<dbReference type="PROSITE" id="PS51384">
    <property type="entry name" value="FAD_FR"/>
    <property type="match status" value="1"/>
</dbReference>
<dbReference type="SFLD" id="SFLDG01168">
    <property type="entry name" value="Ferric_reductase_subgroup_(FRE"/>
    <property type="match status" value="1"/>
</dbReference>
<evidence type="ECO:0000256" key="4">
    <source>
        <dbReference type="ARBA" id="ARBA00022448"/>
    </source>
</evidence>
<keyword evidence="9" id="KW-0249">Electron transport</keyword>
<gene>
    <name evidence="19" type="ORF">LELG_04398</name>
</gene>
<evidence type="ECO:0000256" key="17">
    <source>
        <dbReference type="SAM" id="SignalP"/>
    </source>
</evidence>
<feature type="transmembrane region" description="Helical" evidence="16">
    <location>
        <begin position="356"/>
        <end position="374"/>
    </location>
</feature>
<keyword evidence="6" id="KW-0285">Flavoprotein</keyword>
<dbReference type="GeneID" id="5231519"/>
<evidence type="ECO:0000313" key="20">
    <source>
        <dbReference type="Proteomes" id="UP000001996"/>
    </source>
</evidence>
<evidence type="ECO:0000256" key="10">
    <source>
        <dbReference type="ARBA" id="ARBA00022989"/>
    </source>
</evidence>
<evidence type="ECO:0000313" key="19">
    <source>
        <dbReference type="EMBL" id="EDK46217.1"/>
    </source>
</evidence>
<comment type="subcellular location">
    <subcellularLocation>
        <location evidence="1">Cell membrane</location>
        <topology evidence="1">Multi-pass membrane protein</topology>
    </subcellularLocation>
</comment>
<dbReference type="EC" id="1.16.1.9" evidence="3"/>
<dbReference type="SUPFAM" id="SSF52343">
    <property type="entry name" value="Ferredoxin reductase-like, C-terminal NADP-linked domain"/>
    <property type="match status" value="1"/>
</dbReference>
<dbReference type="AlphaFoldDB" id="A5E459"/>
<evidence type="ECO:0000256" key="12">
    <source>
        <dbReference type="ARBA" id="ARBA00023065"/>
    </source>
</evidence>
<sequence>MFGNKLSLLLFIFTSLVLQPAIAASGFEIYHADEFPVLACTGYLAKVVTYFNATAVPKGGYCSVNNQPALATMAECIEILAKNRHKDSRKLFLASCKKSNLTEEEYLEAYNNATSMGFVNSTADPSFNKTKLYYKPILLSTKKVNAAYDAYATRWYNYNYAHWFGIALMCYWMGVLFFAGLINFLSFVAPGFIKSFKGKLVNKFRSWVTLPALFGKTHAHHKTVFSHVHVMFPTRLESLIMFGWFVLFLVTICTNYVHVEGNYIWPQKWNEMGRKIADRTGIMVVWCLPVLFLFAGRNNFLQWISGWPYARFVYFHKWMSRIVFIVSIIHAVGMTYNGRGIGKYGTRMAAAYLRWGVAALVIMGLMCFQTLAAFRRKNYELFLLVHIVLAIFATTGLWIHTADDGFDMWMWAAVAVWGFDRAVRIVRLCFFGLRTAQVQLIANETLKVTVSRPAWWKPFPGCHAFIHFMRPTCFWQSHPFTIIDSVEENHTITFYLKVKGGVTHGLYQYLSNQPGQKASMKVSVEGPYGNPMPINRYESEVFIAGGNGIPGIYYEATSVAKKLGSKRHIKFFWVIRHYRSLEWFYPELQKLQNLPIETTVYVTQPHVGLVEPITSNITDDEVEQQEQQEKKSDVEESVDYITQIKKQLSHIEFIESKPDFYSIVAQEISNATTPLAIASCAHGSMVDDVRRSVVDNLNNSPHRVELFEQIQAW</sequence>
<evidence type="ECO:0000256" key="3">
    <source>
        <dbReference type="ARBA" id="ARBA00012668"/>
    </source>
</evidence>
<dbReference type="GO" id="GO:0052851">
    <property type="term" value="F:ferric-chelate reductase (NADPH) activity"/>
    <property type="evidence" value="ECO:0007669"/>
    <property type="project" value="UniProtKB-EC"/>
</dbReference>
<dbReference type="EMBL" id="CH981529">
    <property type="protein sequence ID" value="EDK46217.1"/>
    <property type="molecule type" value="Genomic_DNA"/>
</dbReference>
<evidence type="ECO:0000256" key="7">
    <source>
        <dbReference type="ARBA" id="ARBA00022692"/>
    </source>
</evidence>
<feature type="transmembrane region" description="Helical" evidence="16">
    <location>
        <begin position="381"/>
        <end position="402"/>
    </location>
</feature>
<dbReference type="FunCoup" id="A5E459">
    <property type="interactions" value="357"/>
</dbReference>
<comment type="similarity">
    <text evidence="2">Belongs to the ferric reductase (FRE) family.</text>
</comment>
<feature type="domain" description="FAD-binding FR-type" evidence="18">
    <location>
        <begin position="428"/>
        <end position="534"/>
    </location>
</feature>
<evidence type="ECO:0000256" key="11">
    <source>
        <dbReference type="ARBA" id="ARBA00023002"/>
    </source>
</evidence>
<feature type="transmembrane region" description="Helical" evidence="16">
    <location>
        <begin position="163"/>
        <end position="193"/>
    </location>
</feature>
<name>A5E459_LODEL</name>
<dbReference type="Proteomes" id="UP000001996">
    <property type="component" value="Unassembled WGS sequence"/>
</dbReference>
<protein>
    <recommendedName>
        <fullName evidence="3">ferric-chelate reductase (NADPH)</fullName>
        <ecNumber evidence="3">1.16.1.9</ecNumber>
    </recommendedName>
</protein>
<evidence type="ECO:0000256" key="14">
    <source>
        <dbReference type="ARBA" id="ARBA00023180"/>
    </source>
</evidence>
<dbReference type="GO" id="GO:0005886">
    <property type="term" value="C:plasma membrane"/>
    <property type="evidence" value="ECO:0007669"/>
    <property type="project" value="UniProtKB-SubCell"/>
</dbReference>
<dbReference type="CDD" id="cd06186">
    <property type="entry name" value="NOX_Duox_like_FAD_NADP"/>
    <property type="match status" value="1"/>
</dbReference>
<feature type="transmembrane region" description="Helical" evidence="16">
    <location>
        <begin position="239"/>
        <end position="259"/>
    </location>
</feature>
<evidence type="ECO:0000256" key="9">
    <source>
        <dbReference type="ARBA" id="ARBA00022982"/>
    </source>
</evidence>
<feature type="chain" id="PRO_5002680654" description="ferric-chelate reductase (NADPH)" evidence="17">
    <location>
        <begin position="24"/>
        <end position="713"/>
    </location>
</feature>
<keyword evidence="10 16" id="KW-1133">Transmembrane helix</keyword>
<dbReference type="Pfam" id="PF01794">
    <property type="entry name" value="Ferric_reduct"/>
    <property type="match status" value="1"/>
</dbReference>
<dbReference type="SUPFAM" id="SSF63380">
    <property type="entry name" value="Riboflavin synthase domain-like"/>
    <property type="match status" value="1"/>
</dbReference>
<dbReference type="KEGG" id="lel:PVL30_004116"/>
<evidence type="ECO:0000256" key="5">
    <source>
        <dbReference type="ARBA" id="ARBA00022475"/>
    </source>
</evidence>
<accession>A5E459</accession>
<keyword evidence="14" id="KW-0325">Glycoprotein</keyword>
<dbReference type="GO" id="GO:0006879">
    <property type="term" value="P:intracellular iron ion homeostasis"/>
    <property type="evidence" value="ECO:0007669"/>
    <property type="project" value="TreeGrafter"/>
</dbReference>
<dbReference type="InterPro" id="IPR017927">
    <property type="entry name" value="FAD-bd_FR_type"/>
</dbReference>
<evidence type="ECO:0000256" key="2">
    <source>
        <dbReference type="ARBA" id="ARBA00006278"/>
    </source>
</evidence>
<dbReference type="OMA" id="WVIRHYR"/>
<dbReference type="eggNOG" id="KOG0039">
    <property type="taxonomic scope" value="Eukaryota"/>
</dbReference>
<dbReference type="Gene3D" id="3.40.50.80">
    <property type="entry name" value="Nucleotide-binding domain of ferredoxin-NADP reductase (FNR) module"/>
    <property type="match status" value="1"/>
</dbReference>
<evidence type="ECO:0000256" key="15">
    <source>
        <dbReference type="ARBA" id="ARBA00048483"/>
    </source>
</evidence>
<dbReference type="PANTHER" id="PTHR32361">
    <property type="entry name" value="FERRIC/CUPRIC REDUCTASE TRANSMEMBRANE COMPONENT"/>
    <property type="match status" value="1"/>
</dbReference>
<evidence type="ECO:0000256" key="13">
    <source>
        <dbReference type="ARBA" id="ARBA00023136"/>
    </source>
</evidence>
<evidence type="ECO:0000256" key="16">
    <source>
        <dbReference type="SAM" id="Phobius"/>
    </source>
</evidence>
<dbReference type="InterPro" id="IPR013112">
    <property type="entry name" value="FAD-bd_8"/>
</dbReference>
<keyword evidence="12" id="KW-0406">Ion transport</keyword>
<keyword evidence="11" id="KW-0560">Oxidoreductase</keyword>
<comment type="catalytic activity">
    <reaction evidence="15">
        <text>2 a Fe(II)-siderophore + NADP(+) + H(+) = 2 a Fe(III)-siderophore + NADPH</text>
        <dbReference type="Rhea" id="RHEA:28795"/>
        <dbReference type="Rhea" id="RHEA-COMP:11342"/>
        <dbReference type="Rhea" id="RHEA-COMP:11344"/>
        <dbReference type="ChEBI" id="CHEBI:15378"/>
        <dbReference type="ChEBI" id="CHEBI:29033"/>
        <dbReference type="ChEBI" id="CHEBI:29034"/>
        <dbReference type="ChEBI" id="CHEBI:57783"/>
        <dbReference type="ChEBI" id="CHEBI:58349"/>
        <dbReference type="EC" id="1.16.1.9"/>
    </reaction>
</comment>
<dbReference type="VEuPathDB" id="FungiDB:LELG_04398"/>
<keyword evidence="17" id="KW-0732">Signal</keyword>
<keyword evidence="8" id="KW-0274">FAD</keyword>
<keyword evidence="7 16" id="KW-0812">Transmembrane</keyword>
<evidence type="ECO:0000259" key="18">
    <source>
        <dbReference type="PROSITE" id="PS51384"/>
    </source>
</evidence>
<dbReference type="OrthoDB" id="4494341at2759"/>
<feature type="signal peptide" evidence="17">
    <location>
        <begin position="1"/>
        <end position="23"/>
    </location>
</feature>
<keyword evidence="20" id="KW-1185">Reference proteome</keyword>
<feature type="transmembrane region" description="Helical" evidence="16">
    <location>
        <begin position="318"/>
        <end position="336"/>
    </location>
</feature>
<dbReference type="InterPro" id="IPR017938">
    <property type="entry name" value="Riboflavin_synthase-like_b-brl"/>
</dbReference>
<keyword evidence="13 16" id="KW-0472">Membrane</keyword>
<dbReference type="InterPro" id="IPR013130">
    <property type="entry name" value="Fe3_Rdtase_TM_dom"/>
</dbReference>
<dbReference type="Pfam" id="PF08022">
    <property type="entry name" value="FAD_binding_8"/>
    <property type="match status" value="1"/>
</dbReference>
<proteinExistence type="inferred from homology"/>
<evidence type="ECO:0000256" key="8">
    <source>
        <dbReference type="ARBA" id="ARBA00022827"/>
    </source>
</evidence>
<dbReference type="GO" id="GO:0015677">
    <property type="term" value="P:copper ion import"/>
    <property type="evidence" value="ECO:0007669"/>
    <property type="project" value="TreeGrafter"/>
</dbReference>
<dbReference type="PANTHER" id="PTHR32361:SF9">
    <property type="entry name" value="FERRIC REDUCTASE TRANSMEMBRANE COMPONENT 3-RELATED"/>
    <property type="match status" value="1"/>
</dbReference>
<feature type="transmembrane region" description="Helical" evidence="16">
    <location>
        <begin position="279"/>
        <end position="297"/>
    </location>
</feature>
<organism evidence="19 20">
    <name type="scientific">Lodderomyces elongisporus (strain ATCC 11503 / CBS 2605 / JCM 1781 / NBRC 1676 / NRRL YB-4239)</name>
    <name type="common">Yeast</name>
    <name type="synonym">Saccharomyces elongisporus</name>
    <dbReference type="NCBI Taxonomy" id="379508"/>
    <lineage>
        <taxon>Eukaryota</taxon>
        <taxon>Fungi</taxon>
        <taxon>Dikarya</taxon>
        <taxon>Ascomycota</taxon>
        <taxon>Saccharomycotina</taxon>
        <taxon>Pichiomycetes</taxon>
        <taxon>Debaryomycetaceae</taxon>
        <taxon>Candida/Lodderomyces clade</taxon>
        <taxon>Lodderomyces</taxon>
    </lineage>
</organism>
<dbReference type="InterPro" id="IPR039261">
    <property type="entry name" value="FNR_nucleotide-bd"/>
</dbReference>
<dbReference type="InParanoid" id="A5E459"/>
<dbReference type="HOGENOM" id="CLU_010365_4_0_1"/>
<keyword evidence="4" id="KW-0813">Transport</keyword>
<dbReference type="InterPro" id="IPR013121">
    <property type="entry name" value="Fe_red_NAD-bd_6"/>
</dbReference>
<keyword evidence="5" id="KW-1003">Cell membrane</keyword>
<dbReference type="SFLD" id="SFLDS00052">
    <property type="entry name" value="Ferric_Reductase_Domain"/>
    <property type="match status" value="1"/>
</dbReference>
<dbReference type="Pfam" id="PF08030">
    <property type="entry name" value="NAD_binding_6"/>
    <property type="match status" value="1"/>
</dbReference>
<evidence type="ECO:0000256" key="6">
    <source>
        <dbReference type="ARBA" id="ARBA00022630"/>
    </source>
</evidence>
<reference evidence="19 20" key="1">
    <citation type="journal article" date="2009" name="Nature">
        <title>Evolution of pathogenicity and sexual reproduction in eight Candida genomes.</title>
        <authorList>
            <person name="Butler G."/>
            <person name="Rasmussen M.D."/>
            <person name="Lin M.F."/>
            <person name="Santos M.A."/>
            <person name="Sakthikumar S."/>
            <person name="Munro C.A."/>
            <person name="Rheinbay E."/>
            <person name="Grabherr M."/>
            <person name="Forche A."/>
            <person name="Reedy J.L."/>
            <person name="Agrafioti I."/>
            <person name="Arnaud M.B."/>
            <person name="Bates S."/>
            <person name="Brown A.J."/>
            <person name="Brunke S."/>
            <person name="Costanzo M.C."/>
            <person name="Fitzpatrick D.A."/>
            <person name="de Groot P.W."/>
            <person name="Harris D."/>
            <person name="Hoyer L.L."/>
            <person name="Hube B."/>
            <person name="Klis F.M."/>
            <person name="Kodira C."/>
            <person name="Lennard N."/>
            <person name="Logue M.E."/>
            <person name="Martin R."/>
            <person name="Neiman A.M."/>
            <person name="Nikolaou E."/>
            <person name="Quail M.A."/>
            <person name="Quinn J."/>
            <person name="Santos M.C."/>
            <person name="Schmitzberger F.F."/>
            <person name="Sherlock G."/>
            <person name="Shah P."/>
            <person name="Silverstein K.A."/>
            <person name="Skrzypek M.S."/>
            <person name="Soll D."/>
            <person name="Staggs R."/>
            <person name="Stansfield I."/>
            <person name="Stumpf M.P."/>
            <person name="Sudbery P.E."/>
            <person name="Srikantha T."/>
            <person name="Zeng Q."/>
            <person name="Berman J."/>
            <person name="Berriman M."/>
            <person name="Heitman J."/>
            <person name="Gow N.A."/>
            <person name="Lorenz M.C."/>
            <person name="Birren B.W."/>
            <person name="Kellis M."/>
            <person name="Cuomo C.A."/>
        </authorList>
    </citation>
    <scope>NUCLEOTIDE SEQUENCE [LARGE SCALE GENOMIC DNA]</scope>
    <source>
        <strain evidence="20">ATCC 11503 / BCRC 21390 / CBS 2605 / JCM 1781 / NBRC 1676 / NRRL YB-4239</strain>
    </source>
</reference>
<dbReference type="InterPro" id="IPR051410">
    <property type="entry name" value="Ferric/Cupric_Reductase"/>
</dbReference>
<dbReference type="GO" id="GO:0006826">
    <property type="term" value="P:iron ion transport"/>
    <property type="evidence" value="ECO:0007669"/>
    <property type="project" value="TreeGrafter"/>
</dbReference>
<evidence type="ECO:0000256" key="1">
    <source>
        <dbReference type="ARBA" id="ARBA00004651"/>
    </source>
</evidence>